<evidence type="ECO:0000256" key="1">
    <source>
        <dbReference type="SAM" id="SignalP"/>
    </source>
</evidence>
<dbReference type="Pfam" id="PF14343">
    <property type="entry name" value="PrcB_C"/>
    <property type="match status" value="1"/>
</dbReference>
<sequence length="159" mass="16984">MYRLLFSSVLLVTLAACAMGPGRGGPQAKVIGESQYCGTASQDSNVLYFADASAFGDWIDYRGINEFDADMASGNGLVVIEMGQRPTGGYNVQLDKSRTAIENGTLTIGMEWNAPRLDAAVSQALIASCVAVRPPQGDYDTVRVIDQLGKARGETRVSR</sequence>
<keyword evidence="4" id="KW-1185">Reference proteome</keyword>
<reference evidence="3 4" key="1">
    <citation type="submission" date="2013-03" db="EMBL/GenBank/DDBJ databases">
        <title>Salinisphaera dokdonensis CL-ES53 Genome Sequencing.</title>
        <authorList>
            <person name="Li C."/>
            <person name="Lai Q."/>
            <person name="Shao Z."/>
        </authorList>
    </citation>
    <scope>NUCLEOTIDE SEQUENCE [LARGE SCALE GENOMIC DNA]</scope>
    <source>
        <strain evidence="3 4">CL-ES53</strain>
    </source>
</reference>
<dbReference type="EMBL" id="APND01000001">
    <property type="protein sequence ID" value="MES1927755.1"/>
    <property type="molecule type" value="Genomic_DNA"/>
</dbReference>
<accession>A0ABV2AVV4</accession>
<keyword evidence="1" id="KW-0732">Signal</keyword>
<proteinExistence type="predicted"/>
<dbReference type="PROSITE" id="PS51257">
    <property type="entry name" value="PROKAR_LIPOPROTEIN"/>
    <property type="match status" value="1"/>
</dbReference>
<feature type="signal peptide" evidence="1">
    <location>
        <begin position="1"/>
        <end position="18"/>
    </location>
</feature>
<evidence type="ECO:0000259" key="2">
    <source>
        <dbReference type="Pfam" id="PF14343"/>
    </source>
</evidence>
<feature type="domain" description="PrcB C-terminal" evidence="2">
    <location>
        <begin position="78"/>
        <end position="125"/>
    </location>
</feature>
<comment type="caution">
    <text evidence="3">The sequence shown here is derived from an EMBL/GenBank/DDBJ whole genome shotgun (WGS) entry which is preliminary data.</text>
</comment>
<protein>
    <recommendedName>
        <fullName evidence="2">PrcB C-terminal domain-containing protein</fullName>
    </recommendedName>
</protein>
<dbReference type="InterPro" id="IPR025748">
    <property type="entry name" value="PrcB_C_dom"/>
</dbReference>
<evidence type="ECO:0000313" key="4">
    <source>
        <dbReference type="Proteomes" id="UP001460888"/>
    </source>
</evidence>
<feature type="chain" id="PRO_5047104351" description="PrcB C-terminal domain-containing protein" evidence="1">
    <location>
        <begin position="19"/>
        <end position="159"/>
    </location>
</feature>
<gene>
    <name evidence="3" type="ORF">SADO_00825</name>
</gene>
<evidence type="ECO:0000313" key="3">
    <source>
        <dbReference type="EMBL" id="MES1927755.1"/>
    </source>
</evidence>
<dbReference type="Proteomes" id="UP001460888">
    <property type="component" value="Unassembled WGS sequence"/>
</dbReference>
<name>A0ABV2AVV4_9GAMM</name>
<organism evidence="3 4">
    <name type="scientific">Salinisphaera dokdonensis CL-ES53</name>
    <dbReference type="NCBI Taxonomy" id="1304272"/>
    <lineage>
        <taxon>Bacteria</taxon>
        <taxon>Pseudomonadati</taxon>
        <taxon>Pseudomonadota</taxon>
        <taxon>Gammaproteobacteria</taxon>
        <taxon>Salinisphaerales</taxon>
        <taxon>Salinisphaeraceae</taxon>
        <taxon>Salinisphaera</taxon>
    </lineage>
</organism>